<proteinExistence type="predicted"/>
<dbReference type="Proteomes" id="UP001142372">
    <property type="component" value="Unassembled WGS sequence"/>
</dbReference>
<organism evidence="1 2">
    <name type="scientific">Leifsonia poae</name>
    <dbReference type="NCBI Taxonomy" id="110933"/>
    <lineage>
        <taxon>Bacteria</taxon>
        <taxon>Bacillati</taxon>
        <taxon>Actinomycetota</taxon>
        <taxon>Actinomycetes</taxon>
        <taxon>Micrococcales</taxon>
        <taxon>Microbacteriaceae</taxon>
        <taxon>Leifsonia</taxon>
    </lineage>
</organism>
<protein>
    <submittedName>
        <fullName evidence="1">Uncharacterized protein</fullName>
    </submittedName>
</protein>
<comment type="caution">
    <text evidence="1">The sequence shown here is derived from an EMBL/GenBank/DDBJ whole genome shotgun (WGS) entry which is preliminary data.</text>
</comment>
<dbReference type="EMBL" id="BSEN01000006">
    <property type="protein sequence ID" value="GLJ76142.1"/>
    <property type="molecule type" value="Genomic_DNA"/>
</dbReference>
<evidence type="ECO:0000313" key="2">
    <source>
        <dbReference type="Proteomes" id="UP001142372"/>
    </source>
</evidence>
<accession>A0A9W6LZW9</accession>
<gene>
    <name evidence="1" type="ORF">GCM10017584_17160</name>
</gene>
<name>A0A9W6LZW9_9MICO</name>
<sequence length="82" mass="9090">MLLDAWVRWGITSYRSGTGHRFGTNLADDEGVAHTMDHELQGSDSLHDAAEVLPAPRRTVSRSLESARDLRAAHYLSGRESQ</sequence>
<evidence type="ECO:0000313" key="1">
    <source>
        <dbReference type="EMBL" id="GLJ76142.1"/>
    </source>
</evidence>
<keyword evidence="2" id="KW-1185">Reference proteome</keyword>
<dbReference type="AlphaFoldDB" id="A0A9W6LZW9"/>
<reference evidence="1" key="1">
    <citation type="journal article" date="2014" name="Int. J. Syst. Evol. Microbiol.">
        <title>Complete genome sequence of Corynebacterium casei LMG S-19264T (=DSM 44701T), isolated from a smear-ripened cheese.</title>
        <authorList>
            <consortium name="US DOE Joint Genome Institute (JGI-PGF)"/>
            <person name="Walter F."/>
            <person name="Albersmeier A."/>
            <person name="Kalinowski J."/>
            <person name="Ruckert C."/>
        </authorList>
    </citation>
    <scope>NUCLEOTIDE SEQUENCE</scope>
    <source>
        <strain evidence="1">VKM Ac-1401</strain>
    </source>
</reference>
<reference evidence="1" key="2">
    <citation type="submission" date="2023-01" db="EMBL/GenBank/DDBJ databases">
        <authorList>
            <person name="Sun Q."/>
            <person name="Evtushenko L."/>
        </authorList>
    </citation>
    <scope>NUCLEOTIDE SEQUENCE</scope>
    <source>
        <strain evidence="1">VKM Ac-1401</strain>
    </source>
</reference>